<dbReference type="InterPro" id="IPR001932">
    <property type="entry name" value="PPM-type_phosphatase-like_dom"/>
</dbReference>
<gene>
    <name evidence="4" type="ORF">RM590_07545</name>
</gene>
<organism evidence="4 5">
    <name type="scientific">Streptomyces litchfieldiae</name>
    <dbReference type="NCBI Taxonomy" id="3075543"/>
    <lineage>
        <taxon>Bacteria</taxon>
        <taxon>Bacillati</taxon>
        <taxon>Actinomycetota</taxon>
        <taxon>Actinomycetes</taxon>
        <taxon>Kitasatosporales</taxon>
        <taxon>Streptomycetaceae</taxon>
        <taxon>Streptomyces</taxon>
    </lineage>
</organism>
<comment type="caution">
    <text evidence="4">The sequence shown here is derived from an EMBL/GenBank/DDBJ whole genome shotgun (WGS) entry which is preliminary data.</text>
</comment>
<dbReference type="SUPFAM" id="SSF55781">
    <property type="entry name" value="GAF domain-like"/>
    <property type="match status" value="1"/>
</dbReference>
<keyword evidence="1" id="KW-0378">Hydrolase</keyword>
<dbReference type="InterPro" id="IPR003018">
    <property type="entry name" value="GAF"/>
</dbReference>
<dbReference type="CDD" id="cd16936">
    <property type="entry name" value="HATPase_RsbW-like"/>
    <property type="match status" value="1"/>
</dbReference>
<dbReference type="InterPro" id="IPR036890">
    <property type="entry name" value="HATPase_C_sf"/>
</dbReference>
<dbReference type="Pfam" id="PF08448">
    <property type="entry name" value="PAS_4"/>
    <property type="match status" value="1"/>
</dbReference>
<name>A0ABU2MMY2_9ACTN</name>
<dbReference type="InterPro" id="IPR013767">
    <property type="entry name" value="PAS_fold"/>
</dbReference>
<dbReference type="Gene3D" id="3.60.40.10">
    <property type="entry name" value="PPM-type phosphatase domain"/>
    <property type="match status" value="1"/>
</dbReference>
<dbReference type="Pfam" id="PF13581">
    <property type="entry name" value="HATPase_c_2"/>
    <property type="match status" value="1"/>
</dbReference>
<proteinExistence type="predicted"/>
<dbReference type="InterPro" id="IPR003594">
    <property type="entry name" value="HATPase_dom"/>
</dbReference>
<dbReference type="Gene3D" id="3.30.565.10">
    <property type="entry name" value="Histidine kinase-like ATPase, C-terminal domain"/>
    <property type="match status" value="1"/>
</dbReference>
<dbReference type="PANTHER" id="PTHR43156:SF2">
    <property type="entry name" value="STAGE II SPORULATION PROTEIN E"/>
    <property type="match status" value="1"/>
</dbReference>
<dbReference type="InterPro" id="IPR029016">
    <property type="entry name" value="GAF-like_dom_sf"/>
</dbReference>
<dbReference type="InterPro" id="IPR000014">
    <property type="entry name" value="PAS"/>
</dbReference>
<accession>A0ABU2MMY2</accession>
<dbReference type="Pfam" id="PF01590">
    <property type="entry name" value="GAF"/>
    <property type="match status" value="1"/>
</dbReference>
<evidence type="ECO:0000313" key="4">
    <source>
        <dbReference type="EMBL" id="MDT0342479.1"/>
    </source>
</evidence>
<evidence type="ECO:0000259" key="3">
    <source>
        <dbReference type="PROSITE" id="PS50112"/>
    </source>
</evidence>
<evidence type="ECO:0000256" key="2">
    <source>
        <dbReference type="SAM" id="MobiDB-lite"/>
    </source>
</evidence>
<protein>
    <submittedName>
        <fullName evidence="4">SpoIIE family protein phosphatase</fullName>
    </submittedName>
</protein>
<evidence type="ECO:0000313" key="5">
    <source>
        <dbReference type="Proteomes" id="UP001183246"/>
    </source>
</evidence>
<dbReference type="Proteomes" id="UP001183246">
    <property type="component" value="Unassembled WGS sequence"/>
</dbReference>
<sequence>MRTDPSGARGGHDAAGGPPTRQSRLDLLRVGTLLLDADGEIVFWSPTAEAILGWTAPEAVGKPVTDFTAPGRTIAPAPDARTWRDTLPLRHRDGRMVELDLRASLLRDAEGCPFVLANLVESPRMRAVEQDLATLDGLFTASPLGIAIFDSELRYVRVNEALSRLHGASFGDLIGKTVLDVLPPPMSQEIHRLQQAVLASGRPVTDLVTSSPDGRGAQSVSLGRLTDHTGRTVGVSCTVMDITERREALDKVENARQRLSLLNDVGTALGNLLDVRPICEALSRALVPRFGDFSGVGLLDTVAEGREPPPAGELADTSLRRIATAVARRDPAVEKIISYGQETPVAADSIYGSVLASGSPHLAETQEEVLGALGPDDPTSRAVHELGIHSMLTLPLRARGRVLGLLVISRAGQRTPFDREDLALAVELATRAGISLDNARLYAREREGALMLQRSLLPQSMPPVLGVEVGHRYMPSRSGAEIGGDWFDVIPLAGGRLAFVIGDVTGHGMRAAATMGQLRTAVRTLAWLDLAPAELLHRLNELGQDIAQHPGSPMLATCVYAVYDPATRVCTLAKAGHLPPVLVATDPASGQWRARPVDLPTGAPLGVNGVPFEERRLEVDEGSLLILYTDGLIETRDEDLSVGVARLCHLLTRTAGPGVSLETICDEVVGGLRPHAPERESDDLALLAARLSALSEDRVLYRSFPAERRVVRHARHAVTSALRVWGLSAVVDRAELLVSELVTNAVRHARGPVEVRMVRGSASLLVEVTDPVAEPPRERTTTLEDEGGRGVPLVARGSRRWGTRREPVGKTVWFELEIPG</sequence>
<feature type="domain" description="PAS" evidence="3">
    <location>
        <begin position="25"/>
        <end position="70"/>
    </location>
</feature>
<reference evidence="5" key="1">
    <citation type="submission" date="2023-07" db="EMBL/GenBank/DDBJ databases">
        <title>30 novel species of actinomycetes from the DSMZ collection.</title>
        <authorList>
            <person name="Nouioui I."/>
        </authorList>
    </citation>
    <scope>NUCLEOTIDE SEQUENCE [LARGE SCALE GENOMIC DNA]</scope>
    <source>
        <strain evidence="5">DSM 44938</strain>
    </source>
</reference>
<dbReference type="NCBIfam" id="TIGR00229">
    <property type="entry name" value="sensory_box"/>
    <property type="match status" value="2"/>
</dbReference>
<dbReference type="SUPFAM" id="SSF81606">
    <property type="entry name" value="PP2C-like"/>
    <property type="match status" value="1"/>
</dbReference>
<dbReference type="SMART" id="SM00065">
    <property type="entry name" value="GAF"/>
    <property type="match status" value="1"/>
</dbReference>
<dbReference type="PROSITE" id="PS50112">
    <property type="entry name" value="PAS"/>
    <property type="match status" value="2"/>
</dbReference>
<dbReference type="Gene3D" id="3.30.450.20">
    <property type="entry name" value="PAS domain"/>
    <property type="match status" value="2"/>
</dbReference>
<dbReference type="SUPFAM" id="SSF55785">
    <property type="entry name" value="PYP-like sensor domain (PAS domain)"/>
    <property type="match status" value="2"/>
</dbReference>
<feature type="domain" description="PAS" evidence="3">
    <location>
        <begin position="131"/>
        <end position="201"/>
    </location>
</feature>
<dbReference type="PANTHER" id="PTHR43156">
    <property type="entry name" value="STAGE II SPORULATION PROTEIN E-RELATED"/>
    <property type="match status" value="1"/>
</dbReference>
<dbReference type="InterPro" id="IPR035965">
    <property type="entry name" value="PAS-like_dom_sf"/>
</dbReference>
<dbReference type="Pfam" id="PF07228">
    <property type="entry name" value="SpoIIE"/>
    <property type="match status" value="1"/>
</dbReference>
<dbReference type="InterPro" id="IPR052016">
    <property type="entry name" value="Bact_Sigma-Reg"/>
</dbReference>
<dbReference type="InterPro" id="IPR036457">
    <property type="entry name" value="PPM-type-like_dom_sf"/>
</dbReference>
<dbReference type="SMART" id="SM00091">
    <property type="entry name" value="PAS"/>
    <property type="match status" value="2"/>
</dbReference>
<dbReference type="SMART" id="SM00331">
    <property type="entry name" value="PP2C_SIG"/>
    <property type="match status" value="1"/>
</dbReference>
<feature type="region of interest" description="Disordered" evidence="2">
    <location>
        <begin position="1"/>
        <end position="22"/>
    </location>
</feature>
<dbReference type="EMBL" id="JAVREL010000003">
    <property type="protein sequence ID" value="MDT0342479.1"/>
    <property type="molecule type" value="Genomic_DNA"/>
</dbReference>
<dbReference type="InterPro" id="IPR013656">
    <property type="entry name" value="PAS_4"/>
</dbReference>
<dbReference type="Gene3D" id="3.30.450.40">
    <property type="match status" value="1"/>
</dbReference>
<dbReference type="RefSeq" id="WP_311703609.1">
    <property type="nucleotide sequence ID" value="NZ_JAVREL010000003.1"/>
</dbReference>
<dbReference type="CDD" id="cd00130">
    <property type="entry name" value="PAS"/>
    <property type="match status" value="2"/>
</dbReference>
<keyword evidence="5" id="KW-1185">Reference proteome</keyword>
<dbReference type="SUPFAM" id="SSF55874">
    <property type="entry name" value="ATPase domain of HSP90 chaperone/DNA topoisomerase II/histidine kinase"/>
    <property type="match status" value="1"/>
</dbReference>
<dbReference type="Pfam" id="PF00989">
    <property type="entry name" value="PAS"/>
    <property type="match status" value="1"/>
</dbReference>
<evidence type="ECO:0000256" key="1">
    <source>
        <dbReference type="ARBA" id="ARBA00022801"/>
    </source>
</evidence>